<evidence type="ECO:0000256" key="1">
    <source>
        <dbReference type="SAM" id="MobiDB-lite"/>
    </source>
</evidence>
<reference evidence="2 3" key="1">
    <citation type="submission" date="2024-02" db="EMBL/GenBank/DDBJ databases">
        <authorList>
            <person name="Chen Y."/>
            <person name="Shah S."/>
            <person name="Dougan E. K."/>
            <person name="Thang M."/>
            <person name="Chan C."/>
        </authorList>
    </citation>
    <scope>NUCLEOTIDE SEQUENCE [LARGE SCALE GENOMIC DNA]</scope>
</reference>
<dbReference type="Proteomes" id="UP001642464">
    <property type="component" value="Unassembled WGS sequence"/>
</dbReference>
<comment type="caution">
    <text evidence="2">The sequence shown here is derived from an EMBL/GenBank/DDBJ whole genome shotgun (WGS) entry which is preliminary data.</text>
</comment>
<name>A0ABP0IKA5_9DINO</name>
<feature type="compositionally biased region" description="Basic and acidic residues" evidence="1">
    <location>
        <begin position="162"/>
        <end position="171"/>
    </location>
</feature>
<gene>
    <name evidence="2" type="ORF">SCF082_LOCUS7575</name>
</gene>
<sequence>MPNGGHNPYADLEPWELAAIQAAERVWRDMGSPKGPGKGHPKGAAEMSGKGALEMSGKGPAAEMSGKGPAAEMSGKGQRAGQTTDGEGKAAAPRPKSAATMPPPQPPRPKAMPLPRGQWVYAWLWMPAPGSVGAVLPPPPPGVVLAPGPAPPAPGADSTSEEAGRRKQNQKMDLKLGELTTSGKTGGHGLTLSALKSTGPMVKRKFGELRAAALPPDIQRLPPPAAVPAAFVFIVILTFFNSNMPMVTTPFRVVELFAGDGKLGKTAHYAHMSTAQLDICMGLAVWTLMNADPGHFMCWIALVCSSFSAVNVHTSRRTPTTPWGDVSKAYVRAGNALASISILLATLRSALGGCFAIEQPRSSRLVTYPRWERFLHLFDARLWWVAWWARHYGALTPKRHICWSNTSQIGRLDRGKLSKAMRESCIVKTTKKDPIAFGLRVVRCLPHFLRCVAAPPQPKVEMEVPQLFALTDVADTWPEAGLLDACMYLRGSKHLLENLLSN</sequence>
<feature type="region of interest" description="Disordered" evidence="1">
    <location>
        <begin position="26"/>
        <end position="112"/>
    </location>
</feature>
<accession>A0ABP0IKA5</accession>
<evidence type="ECO:0000313" key="2">
    <source>
        <dbReference type="EMBL" id="CAK9003031.1"/>
    </source>
</evidence>
<dbReference type="EMBL" id="CAXAMM010004260">
    <property type="protein sequence ID" value="CAK9003031.1"/>
    <property type="molecule type" value="Genomic_DNA"/>
</dbReference>
<evidence type="ECO:0000313" key="3">
    <source>
        <dbReference type="Proteomes" id="UP001642464"/>
    </source>
</evidence>
<keyword evidence="3" id="KW-1185">Reference proteome</keyword>
<feature type="compositionally biased region" description="Pro residues" evidence="1">
    <location>
        <begin position="101"/>
        <end position="112"/>
    </location>
</feature>
<feature type="region of interest" description="Disordered" evidence="1">
    <location>
        <begin position="147"/>
        <end position="171"/>
    </location>
</feature>
<organism evidence="2 3">
    <name type="scientific">Durusdinium trenchii</name>
    <dbReference type="NCBI Taxonomy" id="1381693"/>
    <lineage>
        <taxon>Eukaryota</taxon>
        <taxon>Sar</taxon>
        <taxon>Alveolata</taxon>
        <taxon>Dinophyceae</taxon>
        <taxon>Suessiales</taxon>
        <taxon>Symbiodiniaceae</taxon>
        <taxon>Durusdinium</taxon>
    </lineage>
</organism>
<proteinExistence type="predicted"/>
<protein>
    <submittedName>
        <fullName evidence="2">Uncharacterized protein</fullName>
    </submittedName>
</protein>